<name>A0A0F7V5B8_TOXGV</name>
<gene>
    <name evidence="2" type="ORF">BN1205_083020</name>
</gene>
<feature type="compositionally biased region" description="Polar residues" evidence="1">
    <location>
        <begin position="48"/>
        <end position="64"/>
    </location>
</feature>
<dbReference type="AlphaFoldDB" id="A0A0F7V5B8"/>
<proteinExistence type="predicted"/>
<evidence type="ECO:0000256" key="1">
    <source>
        <dbReference type="SAM" id="MobiDB-lite"/>
    </source>
</evidence>
<evidence type="ECO:0000313" key="2">
    <source>
        <dbReference type="EMBL" id="CEL75915.1"/>
    </source>
</evidence>
<dbReference type="EMBL" id="LN714499">
    <property type="protein sequence ID" value="CEL75915.1"/>
    <property type="molecule type" value="Genomic_DNA"/>
</dbReference>
<sequence>MGKYEEREGDDMKTGSAKVGKTRGPVTLAVKTAIGAVRMRCLYTRPTAASQDTRSTALGPQEQTSAKKRIYRKVSERSRATSGRHLRFVCLKLMSNCRRTHRFGGSDECRLEAIGEVSPWQKVRTSRRVTAHYCSDEAKHAGSDPRCPLFRTERKEIFAL</sequence>
<feature type="region of interest" description="Disordered" evidence="1">
    <location>
        <begin position="48"/>
        <end position="76"/>
    </location>
</feature>
<organism evidence="2">
    <name type="scientific">Toxoplasma gondii (strain ATCC 50861 / VEG)</name>
    <dbReference type="NCBI Taxonomy" id="432359"/>
    <lineage>
        <taxon>Eukaryota</taxon>
        <taxon>Sar</taxon>
        <taxon>Alveolata</taxon>
        <taxon>Apicomplexa</taxon>
        <taxon>Conoidasida</taxon>
        <taxon>Coccidia</taxon>
        <taxon>Eucoccidiorida</taxon>
        <taxon>Eimeriorina</taxon>
        <taxon>Sarcocystidae</taxon>
        <taxon>Toxoplasma</taxon>
    </lineage>
</organism>
<protein>
    <submittedName>
        <fullName evidence="2">Uncharacterized protein</fullName>
    </submittedName>
</protein>
<reference evidence="2" key="1">
    <citation type="journal article" date="2015" name="PLoS ONE">
        <title>Comprehensive Evaluation of Toxoplasma gondii VEG and Neospora caninum LIV Genomes with Tachyzoite Stage Transcriptome and Proteome Defines Novel Transcript Features.</title>
        <authorList>
            <person name="Ramaprasad A."/>
            <person name="Mourier T."/>
            <person name="Naeem R."/>
            <person name="Malas T.B."/>
            <person name="Moussa E."/>
            <person name="Panigrahi A."/>
            <person name="Vermont S.J."/>
            <person name="Otto T.D."/>
            <person name="Wastling J."/>
            <person name="Pain A."/>
        </authorList>
    </citation>
    <scope>NUCLEOTIDE SEQUENCE</scope>
    <source>
        <strain evidence="2">VEG</strain>
    </source>
</reference>
<feature type="compositionally biased region" description="Basic and acidic residues" evidence="1">
    <location>
        <begin position="1"/>
        <end position="13"/>
    </location>
</feature>
<feature type="region of interest" description="Disordered" evidence="1">
    <location>
        <begin position="1"/>
        <end position="20"/>
    </location>
</feature>
<accession>A0A0F7V5B8</accession>